<gene>
    <name evidence="1" type="ORF">NKR19_g5408</name>
</gene>
<sequence length="253" mass="28198">MTPDYEVKLLLDSAKVLDGNSDLTGVIKSAFAISTAAAEIGVLFLDNDAKDLYTAGWSPRIRKTEGKDEFELTYKKRYPVTSENIDAALEQAAEDGFVASNNNKYEAQVEWGYEKMTLSISRSKKVPDAGISSLGLLDVQEARKMLIDEAPDKFNDFGGDGWGKRLLREARIYGPILTRRFSGVWQGVKVNIEIWPIVIAKEARTKLIVECSFKKDAVDEAAGLRSLLIELLQGKGWLCPHDSLKTQLIMDNY</sequence>
<dbReference type="AlphaFoldDB" id="A0AA38RJY4"/>
<dbReference type="Proteomes" id="UP001174691">
    <property type="component" value="Unassembled WGS sequence"/>
</dbReference>
<name>A0AA38RJY4_9PEZI</name>
<evidence type="ECO:0000313" key="1">
    <source>
        <dbReference type="EMBL" id="KAJ9150072.1"/>
    </source>
</evidence>
<protein>
    <recommendedName>
        <fullName evidence="3">CYTH domain-containing protein</fullName>
    </recommendedName>
</protein>
<evidence type="ECO:0008006" key="3">
    <source>
        <dbReference type="Google" id="ProtNLM"/>
    </source>
</evidence>
<reference evidence="1" key="1">
    <citation type="submission" date="2022-07" db="EMBL/GenBank/DDBJ databases">
        <title>Fungi with potential for degradation of polypropylene.</title>
        <authorList>
            <person name="Gostincar C."/>
        </authorList>
    </citation>
    <scope>NUCLEOTIDE SEQUENCE</scope>
    <source>
        <strain evidence="1">EXF-13287</strain>
    </source>
</reference>
<accession>A0AA38RJY4</accession>
<evidence type="ECO:0000313" key="2">
    <source>
        <dbReference type="Proteomes" id="UP001174691"/>
    </source>
</evidence>
<organism evidence="1 2">
    <name type="scientific">Coniochaeta hoffmannii</name>
    <dbReference type="NCBI Taxonomy" id="91930"/>
    <lineage>
        <taxon>Eukaryota</taxon>
        <taxon>Fungi</taxon>
        <taxon>Dikarya</taxon>
        <taxon>Ascomycota</taxon>
        <taxon>Pezizomycotina</taxon>
        <taxon>Sordariomycetes</taxon>
        <taxon>Sordariomycetidae</taxon>
        <taxon>Coniochaetales</taxon>
        <taxon>Coniochaetaceae</taxon>
        <taxon>Coniochaeta</taxon>
    </lineage>
</organism>
<keyword evidence="2" id="KW-1185">Reference proteome</keyword>
<dbReference type="EMBL" id="JANBVN010000074">
    <property type="protein sequence ID" value="KAJ9150072.1"/>
    <property type="molecule type" value="Genomic_DNA"/>
</dbReference>
<proteinExistence type="predicted"/>
<comment type="caution">
    <text evidence="1">The sequence shown here is derived from an EMBL/GenBank/DDBJ whole genome shotgun (WGS) entry which is preliminary data.</text>
</comment>